<dbReference type="AlphaFoldDB" id="A0AAV4MWI0"/>
<evidence type="ECO:0000313" key="2">
    <source>
        <dbReference type="EMBL" id="GIX75299.1"/>
    </source>
</evidence>
<evidence type="ECO:0000313" key="3">
    <source>
        <dbReference type="Proteomes" id="UP001054945"/>
    </source>
</evidence>
<comment type="caution">
    <text evidence="2">The sequence shown here is derived from an EMBL/GenBank/DDBJ whole genome shotgun (WGS) entry which is preliminary data.</text>
</comment>
<organism evidence="2 3">
    <name type="scientific">Caerostris extrusa</name>
    <name type="common">Bark spider</name>
    <name type="synonym">Caerostris bankana</name>
    <dbReference type="NCBI Taxonomy" id="172846"/>
    <lineage>
        <taxon>Eukaryota</taxon>
        <taxon>Metazoa</taxon>
        <taxon>Ecdysozoa</taxon>
        <taxon>Arthropoda</taxon>
        <taxon>Chelicerata</taxon>
        <taxon>Arachnida</taxon>
        <taxon>Araneae</taxon>
        <taxon>Araneomorphae</taxon>
        <taxon>Entelegynae</taxon>
        <taxon>Araneoidea</taxon>
        <taxon>Araneidae</taxon>
        <taxon>Caerostris</taxon>
    </lineage>
</organism>
<name>A0AAV4MWI0_CAEEX</name>
<proteinExistence type="predicted"/>
<reference evidence="2 3" key="1">
    <citation type="submission" date="2021-06" db="EMBL/GenBank/DDBJ databases">
        <title>Caerostris extrusa draft genome.</title>
        <authorList>
            <person name="Kono N."/>
            <person name="Arakawa K."/>
        </authorList>
    </citation>
    <scope>NUCLEOTIDE SEQUENCE [LARGE SCALE GENOMIC DNA]</scope>
</reference>
<keyword evidence="3" id="KW-1185">Reference proteome</keyword>
<feature type="region of interest" description="Disordered" evidence="1">
    <location>
        <begin position="99"/>
        <end position="121"/>
    </location>
</feature>
<sequence length="121" mass="13619">MLWIWLKAKFPCHLHKVRLLGSFPIKTCIIHYPPSTSHKNFKTNSLSKQNPLMRATEEDSDFQLLPKRNSVKVPTFFSPNAISTSNKFMNLVNLTEPDPPLLQAPKSANLGPPSGKYQSTA</sequence>
<evidence type="ECO:0000256" key="1">
    <source>
        <dbReference type="SAM" id="MobiDB-lite"/>
    </source>
</evidence>
<gene>
    <name evidence="2" type="ORF">CEXT_201551</name>
</gene>
<accession>A0AAV4MWI0</accession>
<dbReference type="Proteomes" id="UP001054945">
    <property type="component" value="Unassembled WGS sequence"/>
</dbReference>
<dbReference type="EMBL" id="BPLR01002577">
    <property type="protein sequence ID" value="GIX75299.1"/>
    <property type="molecule type" value="Genomic_DNA"/>
</dbReference>
<protein>
    <submittedName>
        <fullName evidence="2">Uncharacterized protein</fullName>
    </submittedName>
</protein>